<evidence type="ECO:0000313" key="10">
    <source>
        <dbReference type="EMBL" id="PAF26489.1"/>
    </source>
</evidence>
<feature type="transmembrane region" description="Helical" evidence="9">
    <location>
        <begin position="414"/>
        <end position="437"/>
    </location>
</feature>
<feature type="transmembrane region" description="Helical" evidence="9">
    <location>
        <begin position="58"/>
        <end position="85"/>
    </location>
</feature>
<comment type="subcellular location">
    <subcellularLocation>
        <location evidence="1">Membrane</location>
        <topology evidence="1">Multi-pass membrane protein</topology>
    </subcellularLocation>
</comment>
<feature type="transmembrane region" description="Helical" evidence="9">
    <location>
        <begin position="222"/>
        <end position="249"/>
    </location>
</feature>
<proteinExistence type="inferred from homology"/>
<protein>
    <recommendedName>
        <fullName evidence="3">Sodium-dependent dicarboxylate transporter SdcS</fullName>
    </recommendedName>
    <alternativeName>
        <fullName evidence="8">Na(+)/dicarboxylate symporter</fullName>
    </alternativeName>
</protein>
<feature type="transmembrane region" description="Helical" evidence="9">
    <location>
        <begin position="449"/>
        <end position="472"/>
    </location>
</feature>
<feature type="transmembrane region" description="Helical" evidence="9">
    <location>
        <begin position="324"/>
        <end position="342"/>
    </location>
</feature>
<organism evidence="10 11">
    <name type="scientific">Shouchella clausii</name>
    <name type="common">Alkalihalobacillus clausii</name>
    <dbReference type="NCBI Taxonomy" id="79880"/>
    <lineage>
        <taxon>Bacteria</taxon>
        <taxon>Bacillati</taxon>
        <taxon>Bacillota</taxon>
        <taxon>Bacilli</taxon>
        <taxon>Bacillales</taxon>
        <taxon>Bacillaceae</taxon>
        <taxon>Shouchella</taxon>
    </lineage>
</organism>
<dbReference type="AlphaFoldDB" id="A0A268S1W7"/>
<dbReference type="Pfam" id="PF00939">
    <property type="entry name" value="Na_sulph_symp"/>
    <property type="match status" value="1"/>
</dbReference>
<comment type="caution">
    <text evidence="10">The sequence shown here is derived from an EMBL/GenBank/DDBJ whole genome shotgun (WGS) entry which is preliminary data.</text>
</comment>
<dbReference type="GO" id="GO:0008514">
    <property type="term" value="F:organic anion transmembrane transporter activity"/>
    <property type="evidence" value="ECO:0007669"/>
    <property type="project" value="UniProtKB-ARBA"/>
</dbReference>
<sequence>MTIEATRVRTKRRKCFVSSDSNRKRGKWKVLFAAVVLSLAVTPSELTAEGRMSLIMLILAIYCWLFTALPPAMVALGALLLLVLTRAVPQELLFESLSSDVIWLMLGTFMIGACMQKTGLAKRMSFALTTKARSTFLLLFVVTIITQVLTLFIPSTSGRASVLLPLYRDLSKQADNERFTKALALLIPTVILLATNATLIGASSHLIANDYLPTLGHERISFVQWLIWGMPFAFLASIGACLMIGWLFLDKRARQLNFHNENQMSEPMTSAEKRTVLVIVAMVGLWLTEATHGIHIATVTIIGAFTLLMPKIGVIKWKEGVEAVSWNLLLYVGAAIALGEALMQTGAAEWAVQLLLGGAERYLIHSESLTIFFLIAICMSAHLYIPSHTTRAVILVPPLLALALAKGFNPQALLFMTMVALNYCLTFPISSKALLIYFEEKPSFKANDLFRLSCLLALVYFGLIVIFFNTYWRWTGLSL</sequence>
<keyword evidence="5" id="KW-0813">Transport</keyword>
<accession>A0A268S1W7</accession>
<dbReference type="PANTHER" id="PTHR10283:SF82">
    <property type="entry name" value="SOLUTE CARRIER FAMILY 13 MEMBER 2"/>
    <property type="match status" value="1"/>
</dbReference>
<feature type="transmembrane region" description="Helical" evidence="9">
    <location>
        <begin position="97"/>
        <end position="115"/>
    </location>
</feature>
<keyword evidence="4 9" id="KW-0812">Transmembrane</keyword>
<feature type="transmembrane region" description="Helical" evidence="9">
    <location>
        <begin position="294"/>
        <end position="312"/>
    </location>
</feature>
<dbReference type="GO" id="GO:0005886">
    <property type="term" value="C:plasma membrane"/>
    <property type="evidence" value="ECO:0007669"/>
    <property type="project" value="TreeGrafter"/>
</dbReference>
<evidence type="ECO:0000256" key="6">
    <source>
        <dbReference type="ARBA" id="ARBA00022989"/>
    </source>
</evidence>
<dbReference type="EMBL" id="NPBS01000035">
    <property type="protein sequence ID" value="PAF26489.1"/>
    <property type="molecule type" value="Genomic_DNA"/>
</dbReference>
<feature type="transmembrane region" description="Helical" evidence="9">
    <location>
        <begin position="182"/>
        <end position="202"/>
    </location>
</feature>
<evidence type="ECO:0000256" key="3">
    <source>
        <dbReference type="ARBA" id="ARBA00020150"/>
    </source>
</evidence>
<keyword evidence="7 9" id="KW-0472">Membrane</keyword>
<dbReference type="GO" id="GO:0015293">
    <property type="term" value="F:symporter activity"/>
    <property type="evidence" value="ECO:0007669"/>
    <property type="project" value="UniProtKB-KW"/>
</dbReference>
<evidence type="ECO:0000256" key="4">
    <source>
        <dbReference type="ARBA" id="ARBA00022692"/>
    </source>
</evidence>
<evidence type="ECO:0000313" key="11">
    <source>
        <dbReference type="Proteomes" id="UP000216133"/>
    </source>
</evidence>
<dbReference type="PANTHER" id="PTHR10283">
    <property type="entry name" value="SOLUTE CARRIER FAMILY 13 MEMBER"/>
    <property type="match status" value="1"/>
</dbReference>
<evidence type="ECO:0000256" key="2">
    <source>
        <dbReference type="ARBA" id="ARBA00006772"/>
    </source>
</evidence>
<evidence type="ECO:0000256" key="5">
    <source>
        <dbReference type="ARBA" id="ARBA00022847"/>
    </source>
</evidence>
<evidence type="ECO:0000256" key="9">
    <source>
        <dbReference type="SAM" id="Phobius"/>
    </source>
</evidence>
<comment type="similarity">
    <text evidence="2">Belongs to the SLC13A/DASS transporter (TC 2.A.47) family. NADC subfamily.</text>
</comment>
<gene>
    <name evidence="10" type="ORF">CHH61_07675</name>
</gene>
<feature type="transmembrane region" description="Helical" evidence="9">
    <location>
        <begin position="392"/>
        <end position="408"/>
    </location>
</feature>
<dbReference type="InterPro" id="IPR001898">
    <property type="entry name" value="SLC13A/DASS"/>
</dbReference>
<feature type="transmembrane region" description="Helical" evidence="9">
    <location>
        <begin position="362"/>
        <end position="385"/>
    </location>
</feature>
<dbReference type="GO" id="GO:1905039">
    <property type="term" value="P:carboxylic acid transmembrane transport"/>
    <property type="evidence" value="ECO:0007669"/>
    <property type="project" value="UniProtKB-ARBA"/>
</dbReference>
<keyword evidence="5" id="KW-0769">Symport</keyword>
<evidence type="ECO:0000256" key="1">
    <source>
        <dbReference type="ARBA" id="ARBA00004141"/>
    </source>
</evidence>
<reference evidence="10 11" key="1">
    <citation type="submission" date="2017-07" db="EMBL/GenBank/DDBJ databases">
        <title>Isolation and whole genome analysis of endospore-forming bacteria from heroin.</title>
        <authorList>
            <person name="Kalinowski J."/>
            <person name="Ahrens B."/>
            <person name="Al-Dilaimi A."/>
            <person name="Winkler A."/>
            <person name="Wibberg D."/>
            <person name="Schleenbecker U."/>
            <person name="Ruckert C."/>
            <person name="Wolfel R."/>
            <person name="Grass G."/>
        </authorList>
    </citation>
    <scope>NUCLEOTIDE SEQUENCE [LARGE SCALE GENOMIC DNA]</scope>
    <source>
        <strain evidence="10 11">7523-2</strain>
    </source>
</reference>
<evidence type="ECO:0000256" key="8">
    <source>
        <dbReference type="ARBA" id="ARBA00031174"/>
    </source>
</evidence>
<feature type="transmembrane region" description="Helical" evidence="9">
    <location>
        <begin position="135"/>
        <end position="153"/>
    </location>
</feature>
<keyword evidence="6 9" id="KW-1133">Transmembrane helix</keyword>
<name>A0A268S1W7_SHOCL</name>
<evidence type="ECO:0000256" key="7">
    <source>
        <dbReference type="ARBA" id="ARBA00023136"/>
    </source>
</evidence>
<dbReference type="Proteomes" id="UP000216133">
    <property type="component" value="Unassembled WGS sequence"/>
</dbReference>